<comment type="caution">
    <text evidence="2">The sequence shown here is derived from an EMBL/GenBank/DDBJ whole genome shotgun (WGS) entry which is preliminary data.</text>
</comment>
<dbReference type="Proteomes" id="UP000292554">
    <property type="component" value="Unassembled WGS sequence"/>
</dbReference>
<evidence type="ECO:0000313" key="3">
    <source>
        <dbReference type="Proteomes" id="UP000292554"/>
    </source>
</evidence>
<accession>A0ABY2AT83</accession>
<sequence>MLIIAETAFNHEGDFEYLLRLVDAAVESGADTIKFQVLVDVDEFVSPKSDAYDVSKSWCFSESQWCQAIDYAASLGMKIFMMPLDTSAVLLCSKPAVDFVEIHSVSFNDRALLQAVESLDKTIAFGIGGRTLEEVKALIGRYGEQRLLLMHGFQAYPTDIEDVCFQRISYLKTHYPDLKIGYADHSAPQSDEALESSFMAYARGIRIFEKHLTLEDERTDAQSALRPAALKKYVQKMHRFHRLADSLASNWQPMTEAETKYRYRQKQVVAASNIEQGSVFNEQNLCLQMHTCSGSHTQIEILLGKAASVSYQRGDVIDEN</sequence>
<dbReference type="Gene3D" id="3.20.20.70">
    <property type="entry name" value="Aldolase class I"/>
    <property type="match status" value="1"/>
</dbReference>
<reference evidence="2 3" key="1">
    <citation type="submission" date="2019-02" db="EMBL/GenBank/DDBJ databases">
        <title>Corallincola luteus sp. nov., a marine bacterium isolated from surface sediment of Bohai Sea in China.</title>
        <authorList>
            <person name="Ren Q."/>
        </authorList>
    </citation>
    <scope>NUCLEOTIDE SEQUENCE [LARGE SCALE GENOMIC DNA]</scope>
    <source>
        <strain evidence="2 3">DASS28</strain>
    </source>
</reference>
<keyword evidence="3" id="KW-1185">Reference proteome</keyword>
<dbReference type="PANTHER" id="PTHR42966">
    <property type="entry name" value="N-ACETYLNEURAMINATE SYNTHASE"/>
    <property type="match status" value="1"/>
</dbReference>
<dbReference type="EMBL" id="SJXE01000001">
    <property type="protein sequence ID" value="TCI05422.1"/>
    <property type="molecule type" value="Genomic_DNA"/>
</dbReference>
<dbReference type="RefSeq" id="WP_131414570.1">
    <property type="nucleotide sequence ID" value="NZ_SJXE01000001.1"/>
</dbReference>
<dbReference type="InterPro" id="IPR013132">
    <property type="entry name" value="PseI/NeuA/B-like_N"/>
</dbReference>
<evidence type="ECO:0000313" key="2">
    <source>
        <dbReference type="EMBL" id="TCI05422.1"/>
    </source>
</evidence>
<feature type="domain" description="PseI/NeuA/B-like" evidence="1">
    <location>
        <begin position="21"/>
        <end position="242"/>
    </location>
</feature>
<dbReference type="InterPro" id="IPR013785">
    <property type="entry name" value="Aldolase_TIM"/>
</dbReference>
<name>A0ABY2AT83_9GAMM</name>
<organism evidence="2 3">
    <name type="scientific">Corallincola luteus</name>
    <dbReference type="NCBI Taxonomy" id="1775177"/>
    <lineage>
        <taxon>Bacteria</taxon>
        <taxon>Pseudomonadati</taxon>
        <taxon>Pseudomonadota</taxon>
        <taxon>Gammaproteobacteria</taxon>
        <taxon>Alteromonadales</taxon>
        <taxon>Psychromonadaceae</taxon>
        <taxon>Corallincola</taxon>
    </lineage>
</organism>
<dbReference type="PANTHER" id="PTHR42966:SF1">
    <property type="entry name" value="SIALIC ACID SYNTHASE"/>
    <property type="match status" value="1"/>
</dbReference>
<dbReference type="InterPro" id="IPR051690">
    <property type="entry name" value="PseI-like"/>
</dbReference>
<protein>
    <recommendedName>
        <fullName evidence="1">PseI/NeuA/B-like domain-containing protein</fullName>
    </recommendedName>
</protein>
<dbReference type="Pfam" id="PF03102">
    <property type="entry name" value="NeuB"/>
    <property type="match status" value="1"/>
</dbReference>
<dbReference type="SUPFAM" id="SSF51569">
    <property type="entry name" value="Aldolase"/>
    <property type="match status" value="1"/>
</dbReference>
<gene>
    <name evidence="2" type="ORF">EZV61_05585</name>
</gene>
<evidence type="ECO:0000259" key="1">
    <source>
        <dbReference type="Pfam" id="PF03102"/>
    </source>
</evidence>
<proteinExistence type="predicted"/>